<dbReference type="Pfam" id="PF00046">
    <property type="entry name" value="Homeodomain"/>
    <property type="match status" value="1"/>
</dbReference>
<dbReference type="InterPro" id="IPR001356">
    <property type="entry name" value="HD"/>
</dbReference>
<name>A0A5C2RKL8_9APHY</name>
<feature type="domain" description="Homeobox" evidence="4">
    <location>
        <begin position="117"/>
        <end position="166"/>
    </location>
</feature>
<feature type="region of interest" description="Disordered" evidence="3">
    <location>
        <begin position="1"/>
        <end position="61"/>
    </location>
</feature>
<dbReference type="InterPro" id="IPR009057">
    <property type="entry name" value="Homeodomain-like_sf"/>
</dbReference>
<dbReference type="Gene3D" id="1.10.10.60">
    <property type="entry name" value="Homeodomain-like"/>
    <property type="match status" value="2"/>
</dbReference>
<proteinExistence type="predicted"/>
<evidence type="ECO:0000313" key="6">
    <source>
        <dbReference type="Proteomes" id="UP000313359"/>
    </source>
</evidence>
<evidence type="ECO:0000313" key="5">
    <source>
        <dbReference type="EMBL" id="RPD52178.1"/>
    </source>
</evidence>
<gene>
    <name evidence="5" type="ORF">L227DRAFT_618021</name>
</gene>
<dbReference type="EMBL" id="ML122400">
    <property type="protein sequence ID" value="RPD52178.1"/>
    <property type="molecule type" value="Genomic_DNA"/>
</dbReference>
<dbReference type="SMART" id="SM00389">
    <property type="entry name" value="HOX"/>
    <property type="match status" value="2"/>
</dbReference>
<keyword evidence="1 2" id="KW-0371">Homeobox</keyword>
<feature type="compositionally biased region" description="Polar residues" evidence="3">
    <location>
        <begin position="24"/>
        <end position="45"/>
    </location>
</feature>
<keyword evidence="6" id="KW-1185">Reference proteome</keyword>
<dbReference type="OrthoDB" id="6358449at2759"/>
<dbReference type="PROSITE" id="PS50071">
    <property type="entry name" value="HOMEOBOX_2"/>
    <property type="match status" value="1"/>
</dbReference>
<dbReference type="SUPFAM" id="SSF46689">
    <property type="entry name" value="Homeodomain-like"/>
    <property type="match status" value="2"/>
</dbReference>
<reference evidence="5" key="1">
    <citation type="journal article" date="2018" name="Genome Biol. Evol.">
        <title>Genomics and development of Lentinus tigrinus, a white-rot wood-decaying mushroom with dimorphic fruiting bodies.</title>
        <authorList>
            <person name="Wu B."/>
            <person name="Xu Z."/>
            <person name="Knudson A."/>
            <person name="Carlson A."/>
            <person name="Chen N."/>
            <person name="Kovaka S."/>
            <person name="LaButti K."/>
            <person name="Lipzen A."/>
            <person name="Pennachio C."/>
            <person name="Riley R."/>
            <person name="Schakwitz W."/>
            <person name="Umezawa K."/>
            <person name="Ohm R.A."/>
            <person name="Grigoriev I.V."/>
            <person name="Nagy L.G."/>
            <person name="Gibbons J."/>
            <person name="Hibbett D."/>
        </authorList>
    </citation>
    <scope>NUCLEOTIDE SEQUENCE [LARGE SCALE GENOMIC DNA]</scope>
    <source>
        <strain evidence="5">ALCF2SS1-6</strain>
    </source>
</reference>
<accession>A0A5C2RKL8</accession>
<sequence length="195" mass="22474">MTSQHFPSSHSPIPSRPTDILPESQRSSFSTLLNWDGRQSTTHSMHQAAPAQPASDTVTNDSKEKLAKFYNTRSKKPTYEERLQLACDTGFSTEFITRWFSHQREADSAWNPATQDIMNTKPRTKFTESQKASMEAYFSRNTYPNAEERKQLANSLRLDTEAIDNWSVLGTKSLYLLDRCVDRFSNKRKRSRARN</sequence>
<evidence type="ECO:0000259" key="4">
    <source>
        <dbReference type="PROSITE" id="PS50071"/>
    </source>
</evidence>
<feature type="DNA-binding region" description="Homeobox" evidence="1">
    <location>
        <begin position="119"/>
        <end position="167"/>
    </location>
</feature>
<keyword evidence="1 2" id="KW-0539">Nucleus</keyword>
<protein>
    <recommendedName>
        <fullName evidence="4">Homeobox domain-containing protein</fullName>
    </recommendedName>
</protein>
<dbReference type="AlphaFoldDB" id="A0A5C2RKL8"/>
<feature type="compositionally biased region" description="Polar residues" evidence="3">
    <location>
        <begin position="1"/>
        <end position="12"/>
    </location>
</feature>
<evidence type="ECO:0000256" key="3">
    <source>
        <dbReference type="SAM" id="MobiDB-lite"/>
    </source>
</evidence>
<keyword evidence="1 2" id="KW-0238">DNA-binding</keyword>
<dbReference type="GO" id="GO:0005634">
    <property type="term" value="C:nucleus"/>
    <property type="evidence" value="ECO:0007669"/>
    <property type="project" value="UniProtKB-SubCell"/>
</dbReference>
<evidence type="ECO:0000256" key="1">
    <source>
        <dbReference type="PROSITE-ProRule" id="PRU00108"/>
    </source>
</evidence>
<dbReference type="GO" id="GO:0003677">
    <property type="term" value="F:DNA binding"/>
    <property type="evidence" value="ECO:0007669"/>
    <property type="project" value="UniProtKB-UniRule"/>
</dbReference>
<dbReference type="Proteomes" id="UP000313359">
    <property type="component" value="Unassembled WGS sequence"/>
</dbReference>
<organism evidence="5 6">
    <name type="scientific">Lentinus tigrinus ALCF2SS1-6</name>
    <dbReference type="NCBI Taxonomy" id="1328759"/>
    <lineage>
        <taxon>Eukaryota</taxon>
        <taxon>Fungi</taxon>
        <taxon>Dikarya</taxon>
        <taxon>Basidiomycota</taxon>
        <taxon>Agaricomycotina</taxon>
        <taxon>Agaricomycetes</taxon>
        <taxon>Polyporales</taxon>
        <taxon>Polyporaceae</taxon>
        <taxon>Lentinus</taxon>
    </lineage>
</organism>
<evidence type="ECO:0000256" key="2">
    <source>
        <dbReference type="RuleBase" id="RU000682"/>
    </source>
</evidence>
<comment type="subcellular location">
    <subcellularLocation>
        <location evidence="1 2">Nucleus</location>
    </subcellularLocation>
</comment>
<dbReference type="CDD" id="cd00086">
    <property type="entry name" value="homeodomain"/>
    <property type="match status" value="1"/>
</dbReference>